<keyword evidence="2" id="KW-1185">Reference proteome</keyword>
<sequence>NATKHWECINVAKMLQCGNEATQWFVALVAGKLRMSNSPQGNFSDRV</sequence>
<reference evidence="1 2" key="1">
    <citation type="submission" date="2021-06" db="EMBL/GenBank/DDBJ databases">
        <authorList>
            <person name="Kallberg Y."/>
            <person name="Tangrot J."/>
            <person name="Rosling A."/>
        </authorList>
    </citation>
    <scope>NUCLEOTIDE SEQUENCE [LARGE SCALE GENOMIC DNA]</scope>
    <source>
        <strain evidence="1 2">120-4 pot B 10/14</strain>
    </source>
</reference>
<feature type="non-terminal residue" evidence="1">
    <location>
        <position position="1"/>
    </location>
</feature>
<comment type="caution">
    <text evidence="1">The sequence shown here is derived from an EMBL/GenBank/DDBJ whole genome shotgun (WGS) entry which is preliminary data.</text>
</comment>
<gene>
    <name evidence="1" type="ORF">GMARGA_LOCUS16021</name>
</gene>
<protein>
    <submittedName>
        <fullName evidence="1">43622_t:CDS:1</fullName>
    </submittedName>
</protein>
<accession>A0ABN7V9Y7</accession>
<dbReference type="Proteomes" id="UP000789901">
    <property type="component" value="Unassembled WGS sequence"/>
</dbReference>
<evidence type="ECO:0000313" key="2">
    <source>
        <dbReference type="Proteomes" id="UP000789901"/>
    </source>
</evidence>
<name>A0ABN7V9Y7_GIGMA</name>
<proteinExistence type="predicted"/>
<organism evidence="1 2">
    <name type="scientific">Gigaspora margarita</name>
    <dbReference type="NCBI Taxonomy" id="4874"/>
    <lineage>
        <taxon>Eukaryota</taxon>
        <taxon>Fungi</taxon>
        <taxon>Fungi incertae sedis</taxon>
        <taxon>Mucoromycota</taxon>
        <taxon>Glomeromycotina</taxon>
        <taxon>Glomeromycetes</taxon>
        <taxon>Diversisporales</taxon>
        <taxon>Gigasporaceae</taxon>
        <taxon>Gigaspora</taxon>
    </lineage>
</organism>
<evidence type="ECO:0000313" key="1">
    <source>
        <dbReference type="EMBL" id="CAG8747373.1"/>
    </source>
</evidence>
<dbReference type="EMBL" id="CAJVQB010011391">
    <property type="protein sequence ID" value="CAG8747373.1"/>
    <property type="molecule type" value="Genomic_DNA"/>
</dbReference>